<comment type="caution">
    <text evidence="1">The sequence shown here is derived from an EMBL/GenBank/DDBJ whole genome shotgun (WGS) entry which is preliminary data.</text>
</comment>
<protein>
    <recommendedName>
        <fullName evidence="3">Tail protein</fullName>
    </recommendedName>
</protein>
<proteinExistence type="predicted"/>
<evidence type="ECO:0000313" key="2">
    <source>
        <dbReference type="Proteomes" id="UP000020766"/>
    </source>
</evidence>
<organism evidence="1 2">
    <name type="scientific">Comamonas aquatica DA1877</name>
    <dbReference type="NCBI Taxonomy" id="1457173"/>
    <lineage>
        <taxon>Bacteria</taxon>
        <taxon>Pseudomonadati</taxon>
        <taxon>Pseudomonadota</taxon>
        <taxon>Betaproteobacteria</taxon>
        <taxon>Burkholderiales</taxon>
        <taxon>Comamonadaceae</taxon>
        <taxon>Comamonas</taxon>
    </lineage>
</organism>
<dbReference type="EMBL" id="JBOK01000016">
    <property type="protein sequence ID" value="EXU79459.1"/>
    <property type="molecule type" value="Genomic_DNA"/>
</dbReference>
<dbReference type="Proteomes" id="UP000020766">
    <property type="component" value="Unassembled WGS sequence"/>
</dbReference>
<keyword evidence="2" id="KW-1185">Reference proteome</keyword>
<evidence type="ECO:0008006" key="3">
    <source>
        <dbReference type="Google" id="ProtNLM"/>
    </source>
</evidence>
<name>A0A014MMU0_9BURK</name>
<gene>
    <name evidence="1" type="ORF">AX13_04945</name>
</gene>
<accession>A0A014MMU0</accession>
<dbReference type="PATRIC" id="fig|1457173.3.peg.2669"/>
<dbReference type="AlphaFoldDB" id="A0A014MMU0"/>
<reference evidence="1 2" key="1">
    <citation type="submission" date="2014-01" db="EMBL/GenBank/DDBJ databases">
        <title>Interspecies Systems Biology Uncovers Metabolites Affecting C. elegans Gene Expression and Life History Traits.</title>
        <authorList>
            <person name="Watson E."/>
            <person name="Macneil L.T."/>
            <person name="Ritter A.D."/>
            <person name="Yilmaz L.S."/>
            <person name="Rosebrock A.P."/>
            <person name="Caudy A.A."/>
            <person name="Walhout A.J."/>
        </authorList>
    </citation>
    <scope>NUCLEOTIDE SEQUENCE [LARGE SCALE GENOMIC DNA]</scope>
    <source>
        <strain evidence="1 2">DA1877</strain>
    </source>
</reference>
<evidence type="ECO:0000313" key="1">
    <source>
        <dbReference type="EMBL" id="EXU79459.1"/>
    </source>
</evidence>
<sequence length="136" mass="14497">MLALETLIAQRLREQGALAGWQVREGCQDTDRRGVPAVDVRMGGASVPQVRKPAATLQPEWAITLVVRRGPDAAQQLDAALVAAITSLHNWRPADAGGCGWTELQVANVLPADFADVALVGYQITFTTAAVFHGQP</sequence>
<dbReference type="RefSeq" id="WP_043385139.1">
    <property type="nucleotide sequence ID" value="NZ_JBOK01000016.1"/>
</dbReference>